<dbReference type="InterPro" id="IPR017900">
    <property type="entry name" value="4Fe4S_Fe_S_CS"/>
</dbReference>
<dbReference type="Proteomes" id="UP000663720">
    <property type="component" value="Chromosome"/>
</dbReference>
<feature type="domain" description="4Fe-4S ferredoxin-type" evidence="6">
    <location>
        <begin position="162"/>
        <end position="190"/>
    </location>
</feature>
<dbReference type="PROSITE" id="PS00198">
    <property type="entry name" value="4FE4S_FER_1"/>
    <property type="match status" value="1"/>
</dbReference>
<dbReference type="InterPro" id="IPR003813">
    <property type="entry name" value="MvhD/FlpD"/>
</dbReference>
<dbReference type="InterPro" id="IPR009051">
    <property type="entry name" value="Helical_ferredxn"/>
</dbReference>
<evidence type="ECO:0000256" key="1">
    <source>
        <dbReference type="ARBA" id="ARBA00022485"/>
    </source>
</evidence>
<dbReference type="Pfam" id="PF02662">
    <property type="entry name" value="FlpD"/>
    <property type="match status" value="1"/>
</dbReference>
<name>A0A975GFD8_9BACT</name>
<reference evidence="7" key="1">
    <citation type="journal article" date="2021" name="Microb. Physiol.">
        <title>Proteogenomic Insights into the Physiology of Marine, Sulfate-Reducing, Filamentous Desulfonema limicola and Desulfonema magnum.</title>
        <authorList>
            <person name="Schnaars V."/>
            <person name="Wohlbrand L."/>
            <person name="Scheve S."/>
            <person name="Hinrichs C."/>
            <person name="Reinhardt R."/>
            <person name="Rabus R."/>
        </authorList>
    </citation>
    <scope>NUCLEOTIDE SEQUENCE</scope>
    <source>
        <strain evidence="7">5ac10</strain>
    </source>
</reference>
<organism evidence="7 8">
    <name type="scientific">Desulfonema limicola</name>
    <dbReference type="NCBI Taxonomy" id="45656"/>
    <lineage>
        <taxon>Bacteria</taxon>
        <taxon>Pseudomonadati</taxon>
        <taxon>Thermodesulfobacteriota</taxon>
        <taxon>Desulfobacteria</taxon>
        <taxon>Desulfobacterales</taxon>
        <taxon>Desulfococcaceae</taxon>
        <taxon>Desulfonema</taxon>
    </lineage>
</organism>
<dbReference type="PANTHER" id="PTHR43255">
    <property type="entry name" value="IRON-SULFUR-BINDING OXIDOREDUCTASE FADF-RELATED-RELATED"/>
    <property type="match status" value="1"/>
</dbReference>
<sequence>MSSAEKSENTMNDFKIILFLCNWAPHTAYQTLQDNGYQIPPEIKMMRIPCTGRISKALLFKAFEMGADGVALVGCSPGACRYGTGTQAAMNNTEDTRNLIELLGLGKQRMRFATFLPDESEKLKKFLEDFCLKIKSFGKSPVVPAKALDAQVSDNYDTIDAIVARYDAYACQDCGKCTSSCPLALSGKPYSPRTIVSAITSGQIDSEQVRKDIWSCLTCGVCYERCPSDVNFPEFIRDIRCYLTAASNGQPHQPHGGFFQSLMRAMTSPELKPERWKNLPDDIRSDPDSKILFFGGCAPYFDAFFRKHQEVKTSDILDNSLRLLNFFDVYPMLWNAERCCGHDLLWSGDRENFIKLAKLNTEMIKDMGIEEVITSCPECYRTLAIDYEKQGVKPCFKVTHIYEFLEKEIDKGAVAFKPLDKNITYQDSCRLNRLESLRDFPRKLMSRLTLQKFEEMKDSGNGALCCGNCAWTGCDSYSKALQVKRIRQAKATGSDLMVTSCPKCQIHLRCAMEDPFLGNELQMEMTDLTSIIAKTICWE</sequence>
<evidence type="ECO:0000313" key="7">
    <source>
        <dbReference type="EMBL" id="QTA79152.1"/>
    </source>
</evidence>
<evidence type="ECO:0000313" key="8">
    <source>
        <dbReference type="Proteomes" id="UP000663720"/>
    </source>
</evidence>
<dbReference type="PANTHER" id="PTHR43255:SF1">
    <property type="entry name" value="IRON-SULFUR-BINDING OXIDOREDUCTASE FADF-RELATED"/>
    <property type="match status" value="1"/>
</dbReference>
<gene>
    <name evidence="7" type="primary">mvhD1</name>
    <name evidence="7" type="ORF">dnl_14060</name>
</gene>
<dbReference type="InterPro" id="IPR017896">
    <property type="entry name" value="4Fe4S_Fe-S-bd"/>
</dbReference>
<evidence type="ECO:0000256" key="4">
    <source>
        <dbReference type="ARBA" id="ARBA00023004"/>
    </source>
</evidence>
<evidence type="ECO:0000256" key="3">
    <source>
        <dbReference type="ARBA" id="ARBA00023002"/>
    </source>
</evidence>
<dbReference type="InterPro" id="IPR004017">
    <property type="entry name" value="Cys_rich_dom"/>
</dbReference>
<dbReference type="Pfam" id="PF02754">
    <property type="entry name" value="CCG"/>
    <property type="match status" value="2"/>
</dbReference>
<dbReference type="PROSITE" id="PS51379">
    <property type="entry name" value="4FE4S_FER_2"/>
    <property type="match status" value="2"/>
</dbReference>
<dbReference type="Pfam" id="PF13534">
    <property type="entry name" value="Fer4_17"/>
    <property type="match status" value="1"/>
</dbReference>
<dbReference type="AlphaFoldDB" id="A0A975GFD8"/>
<evidence type="ECO:0000259" key="6">
    <source>
        <dbReference type="PROSITE" id="PS51379"/>
    </source>
</evidence>
<dbReference type="GO" id="GO:0005886">
    <property type="term" value="C:plasma membrane"/>
    <property type="evidence" value="ECO:0007669"/>
    <property type="project" value="TreeGrafter"/>
</dbReference>
<dbReference type="KEGG" id="dli:dnl_14060"/>
<dbReference type="Gene3D" id="1.10.1060.10">
    <property type="entry name" value="Alpha-helical ferredoxin"/>
    <property type="match status" value="1"/>
</dbReference>
<evidence type="ECO:0000256" key="5">
    <source>
        <dbReference type="ARBA" id="ARBA00023014"/>
    </source>
</evidence>
<dbReference type="SUPFAM" id="SSF46548">
    <property type="entry name" value="alpha-helical ferredoxin"/>
    <property type="match status" value="1"/>
</dbReference>
<dbReference type="GO" id="GO:0051539">
    <property type="term" value="F:4 iron, 4 sulfur cluster binding"/>
    <property type="evidence" value="ECO:0007669"/>
    <property type="project" value="UniProtKB-KW"/>
</dbReference>
<proteinExistence type="predicted"/>
<feature type="domain" description="4Fe-4S ferredoxin-type" evidence="6">
    <location>
        <begin position="207"/>
        <end position="236"/>
    </location>
</feature>
<keyword evidence="3" id="KW-0560">Oxidoreductase</keyword>
<dbReference type="GO" id="GO:0016491">
    <property type="term" value="F:oxidoreductase activity"/>
    <property type="evidence" value="ECO:0007669"/>
    <property type="project" value="UniProtKB-KW"/>
</dbReference>
<dbReference type="GO" id="GO:0046872">
    <property type="term" value="F:metal ion binding"/>
    <property type="evidence" value="ECO:0007669"/>
    <property type="project" value="UniProtKB-KW"/>
</dbReference>
<evidence type="ECO:0000256" key="2">
    <source>
        <dbReference type="ARBA" id="ARBA00022723"/>
    </source>
</evidence>
<protein>
    <submittedName>
        <fullName evidence="7">Methyl viologen-reducing hydrogenase, subunit delta</fullName>
    </submittedName>
</protein>
<accession>A0A975GFD8</accession>
<keyword evidence="5" id="KW-0411">Iron-sulfur</keyword>
<keyword evidence="8" id="KW-1185">Reference proteome</keyword>
<keyword evidence="4" id="KW-0408">Iron</keyword>
<keyword evidence="1" id="KW-0004">4Fe-4S</keyword>
<dbReference type="InterPro" id="IPR051460">
    <property type="entry name" value="HdrC_iron-sulfur_subunit"/>
</dbReference>
<keyword evidence="2" id="KW-0479">Metal-binding</keyword>
<dbReference type="EMBL" id="CP061799">
    <property type="protein sequence ID" value="QTA79152.1"/>
    <property type="molecule type" value="Genomic_DNA"/>
</dbReference>